<evidence type="ECO:0008006" key="3">
    <source>
        <dbReference type="Google" id="ProtNLM"/>
    </source>
</evidence>
<dbReference type="InterPro" id="IPR000801">
    <property type="entry name" value="Esterase-like"/>
</dbReference>
<dbReference type="PANTHER" id="PTHR48098:SF6">
    <property type="entry name" value="FERRI-BACILLIBACTIN ESTERASE BESA"/>
    <property type="match status" value="1"/>
</dbReference>
<dbReference type="EMBL" id="JABXYR010000001">
    <property type="protein sequence ID" value="NWO23123.1"/>
    <property type="molecule type" value="Genomic_DNA"/>
</dbReference>
<dbReference type="SUPFAM" id="SSF53474">
    <property type="entry name" value="alpha/beta-Hydrolases"/>
    <property type="match status" value="1"/>
</dbReference>
<evidence type="ECO:0000313" key="1">
    <source>
        <dbReference type="EMBL" id="NWO23123.1"/>
    </source>
</evidence>
<name>A0A7Y8VR74_9FIRM</name>
<dbReference type="InterPro" id="IPR050583">
    <property type="entry name" value="Mycobacterial_A85_antigen"/>
</dbReference>
<protein>
    <recommendedName>
        <fullName evidence="3">Esterase</fullName>
    </recommendedName>
</protein>
<dbReference type="Proteomes" id="UP000526307">
    <property type="component" value="Unassembled WGS sequence"/>
</dbReference>
<organism evidence="1 2">
    <name type="scientific">Mogibacterium timidum</name>
    <dbReference type="NCBI Taxonomy" id="35519"/>
    <lineage>
        <taxon>Bacteria</taxon>
        <taxon>Bacillati</taxon>
        <taxon>Bacillota</taxon>
        <taxon>Clostridia</taxon>
        <taxon>Peptostreptococcales</taxon>
        <taxon>Anaerovoracaceae</taxon>
        <taxon>Mogibacterium</taxon>
    </lineage>
</organism>
<dbReference type="AlphaFoldDB" id="A0A7Y8VR74"/>
<dbReference type="PANTHER" id="PTHR48098">
    <property type="entry name" value="ENTEROCHELIN ESTERASE-RELATED"/>
    <property type="match status" value="1"/>
</dbReference>
<dbReference type="Pfam" id="PF00756">
    <property type="entry name" value="Esterase"/>
    <property type="match status" value="1"/>
</dbReference>
<comment type="caution">
    <text evidence="1">The sequence shown here is derived from an EMBL/GenBank/DDBJ whole genome shotgun (WGS) entry which is preliminary data.</text>
</comment>
<dbReference type="RefSeq" id="WP_178978317.1">
    <property type="nucleotide sequence ID" value="NZ_CAUVNY010000009.1"/>
</dbReference>
<gene>
    <name evidence="1" type="ORF">HW270_03380</name>
</gene>
<reference evidence="1 2" key="1">
    <citation type="submission" date="2020-06" db="EMBL/GenBank/DDBJ databases">
        <title>Mogibacterium timidum strain W9173 genomic sequence.</title>
        <authorList>
            <person name="Wade W.G."/>
            <person name="Johnston C.D."/>
            <person name="Chen T."/>
            <person name="Dewhirst F.E."/>
        </authorList>
    </citation>
    <scope>NUCLEOTIDE SEQUENCE [LARGE SCALE GENOMIC DNA]</scope>
    <source>
        <strain evidence="1 2">W9173</strain>
    </source>
</reference>
<accession>A0A7Y8VR74</accession>
<keyword evidence="2" id="KW-1185">Reference proteome</keyword>
<sequence>MKSLIQSKKALFIIAIIMLAAIYVLSIRNTAGDKSGQHKLKPVPTQAVELPSSYERPSGEPGHVEEISYKTTLIDGSGRVVDKNAMVYLPYGYDKSRKYDIFYLNHGYGASNTTFLGTPNSPHAFKHILDNMIQNGDIKPIIVVTPTYTFEYGRNVENIQTAMGMEITNDLMPAVEGKYSTYAAEPTAAEFRKSRNHRGIGGFSLGGSTAWWAFRNHIDIFKYYLPISMPLYYDESGYVKSQDDATSPSLAASARASGYKQSDYRIYAASGDKDFMHSATEHVVETLRGYPEQFTYTDTNFEKGNLMYTEFPGKHRYYYSFPYIYNGLMRFFRD</sequence>
<evidence type="ECO:0000313" key="2">
    <source>
        <dbReference type="Proteomes" id="UP000526307"/>
    </source>
</evidence>
<dbReference type="Gene3D" id="3.40.50.1820">
    <property type="entry name" value="alpha/beta hydrolase"/>
    <property type="match status" value="1"/>
</dbReference>
<proteinExistence type="predicted"/>
<dbReference type="InterPro" id="IPR029058">
    <property type="entry name" value="AB_hydrolase_fold"/>
</dbReference>